<evidence type="ECO:0000313" key="3">
    <source>
        <dbReference type="Proteomes" id="UP000000748"/>
    </source>
</evidence>
<organism evidence="2 3">
    <name type="scientific">Escherichia coli O81 (strain ED1a)</name>
    <dbReference type="NCBI Taxonomy" id="585397"/>
    <lineage>
        <taxon>Bacteria</taxon>
        <taxon>Pseudomonadati</taxon>
        <taxon>Pseudomonadota</taxon>
        <taxon>Gammaproteobacteria</taxon>
        <taxon>Enterobacterales</taxon>
        <taxon>Enterobacteriaceae</taxon>
        <taxon>Escherichia</taxon>
    </lineage>
</organism>
<accession>B7N039</accession>
<evidence type="ECO:0000313" key="2">
    <source>
        <dbReference type="EMBL" id="CAR09707.2"/>
    </source>
</evidence>
<feature type="transmembrane region" description="Helical" evidence="1">
    <location>
        <begin position="74"/>
        <end position="93"/>
    </location>
</feature>
<reference evidence="3" key="1">
    <citation type="journal article" date="2009" name="PLoS Genet.">
        <title>Organised genome dynamics in the Escherichia coli species results in highly diverse adaptive paths.</title>
        <authorList>
            <person name="Touchon M."/>
            <person name="Hoede C."/>
            <person name="Tenaillon O."/>
            <person name="Barbe V."/>
            <person name="Baeriswyl S."/>
            <person name="Bidet P."/>
            <person name="Bingen E."/>
            <person name="Bonacorsi S."/>
            <person name="Bouchier C."/>
            <person name="Bouvet O."/>
            <person name="Calteau A."/>
            <person name="Chiapello H."/>
            <person name="Clermont O."/>
            <person name="Cruveiller S."/>
            <person name="Danchin A."/>
            <person name="Diard M."/>
            <person name="Dossat C."/>
            <person name="Karoui M.E."/>
            <person name="Frapy E."/>
            <person name="Garry L."/>
            <person name="Ghigo J.M."/>
            <person name="Gilles A.M."/>
            <person name="Johnson J."/>
            <person name="Le Bouguenec C."/>
            <person name="Lescat M."/>
            <person name="Mangenot S."/>
            <person name="Martinez-Jehanne V."/>
            <person name="Matic I."/>
            <person name="Nassif X."/>
            <person name="Oztas S."/>
            <person name="Petit M.A."/>
            <person name="Pichon C."/>
            <person name="Rouy Z."/>
            <person name="Ruf C.S."/>
            <person name="Schneider D."/>
            <person name="Tourret J."/>
            <person name="Vacherie B."/>
            <person name="Vallenet D."/>
            <person name="Medigue C."/>
            <person name="Rocha E.P.C."/>
            <person name="Denamur E."/>
        </authorList>
    </citation>
    <scope>NUCLEOTIDE SEQUENCE [LARGE SCALE GENOMIC DNA]</scope>
    <source>
        <strain evidence="3">ED1a</strain>
    </source>
</reference>
<protein>
    <submittedName>
        <fullName evidence="2">Uncharacterized protein</fullName>
    </submittedName>
</protein>
<dbReference type="EMBL" id="CU928162">
    <property type="protein sequence ID" value="CAR09707.2"/>
    <property type="molecule type" value="Genomic_DNA"/>
</dbReference>
<dbReference type="KEGG" id="ecq:ECED1_3555"/>
<feature type="transmembrane region" description="Helical" evidence="1">
    <location>
        <begin position="35"/>
        <end position="54"/>
    </location>
</feature>
<sequence length="130" mass="14991">MSVHWRFLKMNKTVPMVPGSRVGLLVKGMKLLGKWGLTVIVIMASALLIADTGMRHAQEVDALRLWFHETRFGWLGWRFCIYCGLVWGCRKIWRAPGFRAEYRLRFARICMVSALFFLLCEYAIFSAAGD</sequence>
<dbReference type="HOGENOM" id="CLU_159215_0_0_6"/>
<dbReference type="Proteomes" id="UP000000748">
    <property type="component" value="Chromosome"/>
</dbReference>
<keyword evidence="1" id="KW-0812">Transmembrane</keyword>
<name>B7N039_ECO81</name>
<evidence type="ECO:0000256" key="1">
    <source>
        <dbReference type="SAM" id="Phobius"/>
    </source>
</evidence>
<keyword evidence="1" id="KW-0472">Membrane</keyword>
<proteinExistence type="predicted"/>
<keyword evidence="1" id="KW-1133">Transmembrane helix</keyword>
<dbReference type="AlphaFoldDB" id="B7N039"/>
<gene>
    <name evidence="2" type="ordered locus">ECED1_3555</name>
</gene>
<feature type="transmembrane region" description="Helical" evidence="1">
    <location>
        <begin position="105"/>
        <end position="125"/>
    </location>
</feature>